<dbReference type="Proteomes" id="UP000663856">
    <property type="component" value="Unassembled WGS sequence"/>
</dbReference>
<evidence type="ECO:0000313" key="2">
    <source>
        <dbReference type="Proteomes" id="UP000663856"/>
    </source>
</evidence>
<gene>
    <name evidence="1" type="ORF">WKI299_LOCUS33125</name>
</gene>
<accession>A0A816YSJ1</accession>
<evidence type="ECO:0000313" key="1">
    <source>
        <dbReference type="EMBL" id="CAF2174626.1"/>
    </source>
</evidence>
<dbReference type="GO" id="GO:0003676">
    <property type="term" value="F:nucleic acid binding"/>
    <property type="evidence" value="ECO:0007669"/>
    <property type="project" value="InterPro"/>
</dbReference>
<organism evidence="1 2">
    <name type="scientific">Rotaria magnacalcarata</name>
    <dbReference type="NCBI Taxonomy" id="392030"/>
    <lineage>
        <taxon>Eukaryota</taxon>
        <taxon>Metazoa</taxon>
        <taxon>Spiralia</taxon>
        <taxon>Gnathifera</taxon>
        <taxon>Rotifera</taxon>
        <taxon>Eurotatoria</taxon>
        <taxon>Bdelloidea</taxon>
        <taxon>Philodinida</taxon>
        <taxon>Philodinidae</taxon>
        <taxon>Rotaria</taxon>
    </lineage>
</organism>
<reference evidence="1" key="1">
    <citation type="submission" date="2021-02" db="EMBL/GenBank/DDBJ databases">
        <authorList>
            <person name="Nowell W R."/>
        </authorList>
    </citation>
    <scope>NUCLEOTIDE SEQUENCE</scope>
</reference>
<sequence length="545" mass="64191">MARINREQLQKQVVQHYINVANKQKQVTVNHFLQEKIPRQTIYSIIRKYEESGYIGDKPRSGRPKKLSRGQLTRLKRLINKKTGISLRRLAPRFKVSYQTSSNRLKAMGIKYYKKQRAPKYTDKQLEEIPTRARRLYRMLSNNDFELIMDNEKYFLLQDQSVPTNRGFYTSDKRTTALQRLMPFVTSYHNKEKVLFWPDLASSHYGNNVLQYLDQNDVQFVDKKFNPQNCPQARPIETLWSILKNMVYDEGWEAKTINQLRRRIEKKLKEIDIKVVQQMFSGIRRQRRKIADNGPYEACSSSDEEVSNLESRLNREKSFELLNNVFKVVGQLPIRDLRHRDYLRQKVNQVVHLIRQASENLCTGKQTEDISNDDKLNPPLDKLDITIDDSAQIVNNLKYLIDVSDYSEKIKLLALASKNWGRLKIENFFLCSEHQARYRAYLRDDDQILCSPIDLRGNIAFDPIIEKAIYDFYHTDEISRASPNKKDVLQNNENPNPIRHMLMTLMTLMETYQQFIQNSSSMHVGKSKSCSLKPKWIKTITLHDI</sequence>
<dbReference type="SUPFAM" id="SSF46689">
    <property type="entry name" value="Homeodomain-like"/>
    <property type="match status" value="1"/>
</dbReference>
<dbReference type="AlphaFoldDB" id="A0A816YSJ1"/>
<protein>
    <submittedName>
        <fullName evidence="1">Uncharacterized protein</fullName>
    </submittedName>
</protein>
<name>A0A816YSJ1_9BILA</name>
<dbReference type="InterPro" id="IPR009057">
    <property type="entry name" value="Homeodomain-like_sf"/>
</dbReference>
<dbReference type="Gene3D" id="3.30.420.10">
    <property type="entry name" value="Ribonuclease H-like superfamily/Ribonuclease H"/>
    <property type="match status" value="1"/>
</dbReference>
<proteinExistence type="predicted"/>
<dbReference type="EMBL" id="CAJNRF010015502">
    <property type="protein sequence ID" value="CAF2174626.1"/>
    <property type="molecule type" value="Genomic_DNA"/>
</dbReference>
<comment type="caution">
    <text evidence="1">The sequence shown here is derived from an EMBL/GenBank/DDBJ whole genome shotgun (WGS) entry which is preliminary data.</text>
</comment>
<dbReference type="InterPro" id="IPR036397">
    <property type="entry name" value="RNaseH_sf"/>
</dbReference>